<reference evidence="2" key="1">
    <citation type="journal article" date="2019" name="Int. J. Syst. Evol. Microbiol.">
        <title>The Global Catalogue of Microorganisms (GCM) 10K type strain sequencing project: providing services to taxonomists for standard genome sequencing and annotation.</title>
        <authorList>
            <consortium name="The Broad Institute Genomics Platform"/>
            <consortium name="The Broad Institute Genome Sequencing Center for Infectious Disease"/>
            <person name="Wu L."/>
            <person name="Ma J."/>
        </authorList>
    </citation>
    <scope>NUCLEOTIDE SEQUENCE [LARGE SCALE GENOMIC DNA]</scope>
    <source>
        <strain evidence="2">CCUG 53816</strain>
    </source>
</reference>
<evidence type="ECO:0000313" key="2">
    <source>
        <dbReference type="Proteomes" id="UP001595783"/>
    </source>
</evidence>
<dbReference type="InterPro" id="IPR011042">
    <property type="entry name" value="6-blade_b-propeller_TolB-like"/>
</dbReference>
<dbReference type="PANTHER" id="PTHR36842">
    <property type="entry name" value="PROTEIN TOLB HOMOLOG"/>
    <property type="match status" value="1"/>
</dbReference>
<dbReference type="Gene3D" id="2.120.10.30">
    <property type="entry name" value="TolB, C-terminal domain"/>
    <property type="match status" value="1"/>
</dbReference>
<accession>A0ABV7ZG57</accession>
<dbReference type="Gene3D" id="3.40.50.10070">
    <property type="entry name" value="TolB, N-terminal domain"/>
    <property type="match status" value="1"/>
</dbReference>
<comment type="caution">
    <text evidence="1">The sequence shown here is derived from an EMBL/GenBank/DDBJ whole genome shotgun (WGS) entry which is preliminary data.</text>
</comment>
<dbReference type="SUPFAM" id="SSF69304">
    <property type="entry name" value="Tricorn protease N-terminal domain"/>
    <property type="match status" value="1"/>
</dbReference>
<evidence type="ECO:0000313" key="1">
    <source>
        <dbReference type="EMBL" id="MFC3847508.1"/>
    </source>
</evidence>
<name>A0ABV7ZG57_9HELI</name>
<dbReference type="NCBIfam" id="NF003124">
    <property type="entry name" value="PRK04043.1"/>
    <property type="match status" value="1"/>
</dbReference>
<sequence>MRFLCFILLYFQAYVWGADATLDIIKNIERLPKVEVRYINSAQEPYLSKIYNMLLSDLKISNHAEVVGVGAQDESIDYGSMGAQGVKLLVSLRVDKLGQINVRLYDVAHKSVLGIKDYIFTKKELYPFIAHRVAIDINDALKAPSIAWMARFVVFAKYIQPGVTNIVVADYSLTYQQDIIKNGMLNVFPKWANADQSAIYYTQYLRHPTIIKYNLRNGYSEVITQSDGMAAVSSVSQDGRKLLMTLAPEGQSDIFLYDTIKKSQTRLTHYQGIDVLGNFVDHEKAMVFVSDRAGYPNVYLKKLKPDAPIEQVVFYSKNNDSVTASGDNIVYVSREDRDADGQNVFNLHLITLKSDYVRRLTANGVNQMPRFSQDGKAIMFLKRASQQSALGVILLDYNQSYLFPLENTRIQSFDW</sequence>
<protein>
    <submittedName>
        <fullName evidence="1">Tol-Pal system protein TolB</fullName>
    </submittedName>
</protein>
<dbReference type="EMBL" id="JBHRZO010000011">
    <property type="protein sequence ID" value="MFC3847508.1"/>
    <property type="molecule type" value="Genomic_DNA"/>
</dbReference>
<gene>
    <name evidence="1" type="primary">tolB</name>
    <name evidence="1" type="ORF">ACFOPX_03010</name>
</gene>
<dbReference type="RefSeq" id="WP_104752111.1">
    <property type="nucleotide sequence ID" value="NZ_FZMF01000014.1"/>
</dbReference>
<proteinExistence type="predicted"/>
<keyword evidence="2" id="KW-1185">Reference proteome</keyword>
<organism evidence="1 2">
    <name type="scientific">Helicobacter baculiformis</name>
    <dbReference type="NCBI Taxonomy" id="427351"/>
    <lineage>
        <taxon>Bacteria</taxon>
        <taxon>Pseudomonadati</taxon>
        <taxon>Campylobacterota</taxon>
        <taxon>Epsilonproteobacteria</taxon>
        <taxon>Campylobacterales</taxon>
        <taxon>Helicobacteraceae</taxon>
        <taxon>Helicobacter</taxon>
    </lineage>
</organism>
<dbReference type="Proteomes" id="UP001595783">
    <property type="component" value="Unassembled WGS sequence"/>
</dbReference>
<dbReference type="PANTHER" id="PTHR36842:SF1">
    <property type="entry name" value="PROTEIN TOLB"/>
    <property type="match status" value="1"/>
</dbReference>